<organism evidence="1 2">
    <name type="scientific">Paenibacillus baekrokdamisoli</name>
    <dbReference type="NCBI Taxonomy" id="1712516"/>
    <lineage>
        <taxon>Bacteria</taxon>
        <taxon>Bacillati</taxon>
        <taxon>Bacillota</taxon>
        <taxon>Bacilli</taxon>
        <taxon>Bacillales</taxon>
        <taxon>Paenibacillaceae</taxon>
        <taxon>Paenibacillus</taxon>
    </lineage>
</organism>
<dbReference type="Proteomes" id="UP000275368">
    <property type="component" value="Chromosome"/>
</dbReference>
<keyword evidence="2" id="KW-1185">Reference proteome</keyword>
<name>A0A3G9JAQ8_9BACL</name>
<accession>A0A3G9JAQ8</accession>
<dbReference type="KEGG" id="pbk:Back11_14440"/>
<proteinExistence type="predicted"/>
<sequence length="350" mass="39741">MTETLIRKPLWLWFAVVAVMILMADTTIVRISASGSPDDRLLIYAVLFDFMLVIPFLYWMLVVRRKSKSISAILPLPVLGALTAWLALPGALRHMVWSTAWPVELLLLTAEALFIGYEIRLLMRLVRRFWEVRASERDTGEALRITVKGGMGDGIMASILLHDLSLIYYLFFSWKRKKIPPSSADLADREYSYTKQSNQVMFAAILTKIIVFEGVFVHLFVQQWSHPAAWVLSAADVWLLALLWADCRASVLNPVRIRKGVLNLRYGLRIQADIPISLIADSHSTREFTLDAKSRKGAALPLFAAPNVRLRLRQPVLIQGLLFLPSWVDTIYLTLDDPEPFVRSIHGTLE</sequence>
<evidence type="ECO:0000313" key="1">
    <source>
        <dbReference type="EMBL" id="BBH20099.1"/>
    </source>
</evidence>
<protein>
    <submittedName>
        <fullName evidence="1">Uncharacterized protein</fullName>
    </submittedName>
</protein>
<evidence type="ECO:0000313" key="2">
    <source>
        <dbReference type="Proteomes" id="UP000275368"/>
    </source>
</evidence>
<reference evidence="1 2" key="1">
    <citation type="submission" date="2018-11" db="EMBL/GenBank/DDBJ databases">
        <title>Complete genome sequence of Paenibacillus baekrokdamisoli strain KCTC 33723.</title>
        <authorList>
            <person name="Kang S.W."/>
            <person name="Lee K.C."/>
            <person name="Kim K.K."/>
            <person name="Kim J.S."/>
            <person name="Kim D.S."/>
            <person name="Ko S.H."/>
            <person name="Yang S.H."/>
            <person name="Lee J.S."/>
        </authorList>
    </citation>
    <scope>NUCLEOTIDE SEQUENCE [LARGE SCALE GENOMIC DNA]</scope>
    <source>
        <strain evidence="1 2">KCTC 33723</strain>
    </source>
</reference>
<dbReference type="RefSeq" id="WP_125654903.1">
    <property type="nucleotide sequence ID" value="NZ_AP019308.1"/>
</dbReference>
<gene>
    <name evidence="1" type="ORF">Back11_14440</name>
</gene>
<dbReference type="EMBL" id="AP019308">
    <property type="protein sequence ID" value="BBH20099.1"/>
    <property type="molecule type" value="Genomic_DNA"/>
</dbReference>
<dbReference type="AlphaFoldDB" id="A0A3G9JAQ8"/>
<dbReference type="OrthoDB" id="875405at2"/>